<proteinExistence type="predicted"/>
<reference evidence="1" key="1">
    <citation type="submission" date="2017-05" db="UniProtKB">
        <authorList>
            <consortium name="EnsemblMetazoa"/>
        </authorList>
    </citation>
    <scope>IDENTIFICATION</scope>
</reference>
<protein>
    <submittedName>
        <fullName evidence="1">Uncharacterized protein</fullName>
    </submittedName>
</protein>
<accession>A0A1X7T960</accession>
<dbReference type="AlphaFoldDB" id="A0A1X7T960"/>
<organism evidence="1">
    <name type="scientific">Amphimedon queenslandica</name>
    <name type="common">Sponge</name>
    <dbReference type="NCBI Taxonomy" id="400682"/>
    <lineage>
        <taxon>Eukaryota</taxon>
        <taxon>Metazoa</taxon>
        <taxon>Porifera</taxon>
        <taxon>Demospongiae</taxon>
        <taxon>Heteroscleromorpha</taxon>
        <taxon>Haplosclerida</taxon>
        <taxon>Niphatidae</taxon>
        <taxon>Amphimedon</taxon>
    </lineage>
</organism>
<dbReference type="EnsemblMetazoa" id="Aqu2.1.10817_001">
    <property type="protein sequence ID" value="Aqu2.1.10817_001"/>
    <property type="gene ID" value="Aqu2.1.10817"/>
</dbReference>
<dbReference type="InParanoid" id="A0A1X7T960"/>
<sequence>MKRNNIENKGEVLPFSCLWYMIFLGHGTHSTCNI</sequence>
<name>A0A1X7T960_AMPQE</name>
<evidence type="ECO:0000313" key="1">
    <source>
        <dbReference type="EnsemblMetazoa" id="Aqu2.1.10817_001"/>
    </source>
</evidence>